<dbReference type="RefSeq" id="XP_033423710.1">
    <property type="nucleotide sequence ID" value="XM_033573158.1"/>
</dbReference>
<evidence type="ECO:0000313" key="2">
    <source>
        <dbReference type="EMBL" id="KAA8644349.1"/>
    </source>
</evidence>
<dbReference type="VEuPathDB" id="FungiDB:EYZ11_001666"/>
<dbReference type="PANTHER" id="PTHR36156">
    <property type="entry name" value="SLR2101 PROTEIN"/>
    <property type="match status" value="1"/>
</dbReference>
<dbReference type="PANTHER" id="PTHR36156:SF2">
    <property type="entry name" value="CUPIN TYPE-2 DOMAIN-CONTAINING PROTEIN"/>
    <property type="match status" value="1"/>
</dbReference>
<dbReference type="AlphaFoldDB" id="A0A5M9MIU1"/>
<gene>
    <name evidence="2" type="ORF">ATNIH1004_008550</name>
</gene>
<dbReference type="EMBL" id="QUQM01000006">
    <property type="protein sequence ID" value="KAA8644349.1"/>
    <property type="molecule type" value="Genomic_DNA"/>
</dbReference>
<dbReference type="InterPro" id="IPR014710">
    <property type="entry name" value="RmlC-like_jellyroll"/>
</dbReference>
<dbReference type="InterPro" id="IPR011051">
    <property type="entry name" value="RmlC_Cupin_sf"/>
</dbReference>
<proteinExistence type="predicted"/>
<evidence type="ECO:0000313" key="3">
    <source>
        <dbReference type="Proteomes" id="UP000324241"/>
    </source>
</evidence>
<dbReference type="CDD" id="cd02231">
    <property type="entry name" value="cupin_BLL6423-like"/>
    <property type="match status" value="1"/>
</dbReference>
<evidence type="ECO:0000256" key="1">
    <source>
        <dbReference type="SAM" id="MobiDB-lite"/>
    </source>
</evidence>
<feature type="compositionally biased region" description="Low complexity" evidence="1">
    <location>
        <begin position="272"/>
        <end position="291"/>
    </location>
</feature>
<dbReference type="VEuPathDB" id="FungiDB:EYZ11_001633"/>
<dbReference type="GO" id="GO:0007131">
    <property type="term" value="P:reciprocal meiotic recombination"/>
    <property type="evidence" value="ECO:0007669"/>
    <property type="project" value="InterPro"/>
</dbReference>
<dbReference type="GeneID" id="54331252"/>
<dbReference type="InterPro" id="IPR004354">
    <property type="entry name" value="Meiotic_Rec114"/>
</dbReference>
<sequence length="533" mass="57804">MSHGGPVTGFPAPGLPEQNRYIVGHNTEGKSVFLVSDKGDHAAIMVEGAAAQNIPYSTKSNPVDLTDDQDIKFSMENKPPLNYPEGSVIRTIDFAPGVESNLHRSIGLGYGVVTHGVMELSLDSGEKRLMYPGDVSVNRAGMHRWKNVSDSQPARMVYFLVGVTNATAAGKELHEDLGYLAKEYIRRFQVKFSTNRDYYTALSILSEIECPFSEANVSPTSQARTATTTQTQLSSVSAVKGPSCGSSLFDLPASNSPLVSAHPSTARPSTAVSSVTAVTPSSPSTVIPMPTDIRATRGNQNHALKIASSEEATHSIYRAPEQNNINKPINRLSTATTSYDIQSLDHILPPKRELPFSKPAAKRSRTGIQRSTKHSETAPSTAPDFQHQPETRAPSSAYIFPEPNNTKPVALAPKPVTPKCSFPSFSQPSNSMSPHNPAGSLPQTSSLQCSDPPNTENPIQQIHALQNTLSKSTEPLGKYSQYHTPALSSYSSTPTVERTKLLEGWICQHIEDDAFIRLCEDVEGIWRRIALGK</sequence>
<feature type="region of interest" description="Disordered" evidence="1">
    <location>
        <begin position="350"/>
        <end position="457"/>
    </location>
</feature>
<dbReference type="Pfam" id="PF03525">
    <property type="entry name" value="Meiotic_rec114"/>
    <property type="match status" value="1"/>
</dbReference>
<accession>A0A5M9MIU1</accession>
<feature type="compositionally biased region" description="Polar residues" evidence="1">
    <location>
        <begin position="441"/>
        <end position="457"/>
    </location>
</feature>
<dbReference type="Gene3D" id="2.60.120.10">
    <property type="entry name" value="Jelly Rolls"/>
    <property type="match status" value="1"/>
</dbReference>
<organism evidence="2 3">
    <name type="scientific">Aspergillus tanneri</name>
    <dbReference type="NCBI Taxonomy" id="1220188"/>
    <lineage>
        <taxon>Eukaryota</taxon>
        <taxon>Fungi</taxon>
        <taxon>Dikarya</taxon>
        <taxon>Ascomycota</taxon>
        <taxon>Pezizomycotina</taxon>
        <taxon>Eurotiomycetes</taxon>
        <taxon>Eurotiomycetidae</taxon>
        <taxon>Eurotiales</taxon>
        <taxon>Aspergillaceae</taxon>
        <taxon>Aspergillus</taxon>
        <taxon>Aspergillus subgen. Circumdati</taxon>
    </lineage>
</organism>
<protein>
    <submittedName>
        <fullName evidence="2">Uncharacterized protein</fullName>
    </submittedName>
</protein>
<dbReference type="OrthoDB" id="5840532at2759"/>
<dbReference type="InterPro" id="IPR047142">
    <property type="entry name" value="OryJ/VirC-like"/>
</dbReference>
<dbReference type="Proteomes" id="UP000324241">
    <property type="component" value="Unassembled WGS sequence"/>
</dbReference>
<feature type="region of interest" description="Disordered" evidence="1">
    <location>
        <begin position="272"/>
        <end position="292"/>
    </location>
</feature>
<reference evidence="2 3" key="1">
    <citation type="submission" date="2019-08" db="EMBL/GenBank/DDBJ databases">
        <title>The genome sequence of a newly discovered highly antifungal drug resistant Aspergillus species, Aspergillus tanneri NIH 1004.</title>
        <authorList>
            <person name="Mounaud S."/>
            <person name="Singh I."/>
            <person name="Joardar V."/>
            <person name="Pakala S."/>
            <person name="Pakala S."/>
            <person name="Venepally P."/>
            <person name="Chung J.K."/>
            <person name="Losada L."/>
            <person name="Nierman W.C."/>
        </authorList>
    </citation>
    <scope>NUCLEOTIDE SEQUENCE [LARGE SCALE GENOMIC DNA]</scope>
    <source>
        <strain evidence="2 3">NIH1004</strain>
    </source>
</reference>
<name>A0A5M9MIU1_9EURO</name>
<comment type="caution">
    <text evidence="2">The sequence shown here is derived from an EMBL/GenBank/DDBJ whole genome shotgun (WGS) entry which is preliminary data.</text>
</comment>
<dbReference type="SUPFAM" id="SSF51182">
    <property type="entry name" value="RmlC-like cupins"/>
    <property type="match status" value="1"/>
</dbReference>
<feature type="compositionally biased region" description="Polar residues" evidence="1">
    <location>
        <begin position="423"/>
        <end position="434"/>
    </location>
</feature>